<evidence type="ECO:0000256" key="12">
    <source>
        <dbReference type="PIRSR" id="PIRSR001174-2"/>
    </source>
</evidence>
<dbReference type="SMART" id="SM00464">
    <property type="entry name" value="LON"/>
    <property type="match status" value="1"/>
</dbReference>
<dbReference type="SUPFAM" id="SSF54211">
    <property type="entry name" value="Ribosomal protein S5 domain 2-like"/>
    <property type="match status" value="1"/>
</dbReference>
<evidence type="ECO:0000256" key="5">
    <source>
        <dbReference type="ARBA" id="ARBA00022825"/>
    </source>
</evidence>
<comment type="function">
    <text evidence="9">ATP-dependent serine protease that mediates the selective degradation of misfolded and unassembled polypeptides in the peroxisomal matrix. Necessary for type 2 peroxisome targeting signal (PTS2)-containing protein processing and facilitates peroxisome matrix protein import.</text>
</comment>
<dbReference type="GO" id="GO:0004176">
    <property type="term" value="F:ATP-dependent peptidase activity"/>
    <property type="evidence" value="ECO:0007669"/>
    <property type="project" value="UniProtKB-UniRule"/>
</dbReference>
<dbReference type="Pfam" id="PF05362">
    <property type="entry name" value="Lon_C"/>
    <property type="match status" value="1"/>
</dbReference>
<dbReference type="InterPro" id="IPR020568">
    <property type="entry name" value="Ribosomal_Su5_D2-typ_SF"/>
</dbReference>
<keyword evidence="5 9" id="KW-0720">Serine protease</keyword>
<feature type="domain" description="Lon N-terminal" evidence="16">
    <location>
        <begin position="9"/>
        <end position="200"/>
    </location>
</feature>
<comment type="subcellular location">
    <subcellularLocation>
        <location evidence="1 9">Peroxisome matrix</location>
    </subcellularLocation>
</comment>
<dbReference type="NCBIfam" id="TIGR00763">
    <property type="entry name" value="lon"/>
    <property type="match status" value="1"/>
</dbReference>
<dbReference type="GO" id="GO:0006515">
    <property type="term" value="P:protein quality control for misfolded or incompletely synthesized proteins"/>
    <property type="evidence" value="ECO:0007669"/>
    <property type="project" value="UniProtKB-UniRule"/>
</dbReference>
<evidence type="ECO:0000259" key="16">
    <source>
        <dbReference type="PROSITE" id="PS51787"/>
    </source>
</evidence>
<organism evidence="18">
    <name type="scientific">Caenorhabditis brenneri</name>
    <name type="common">Nematode worm</name>
    <dbReference type="NCBI Taxonomy" id="135651"/>
    <lineage>
        <taxon>Eukaryota</taxon>
        <taxon>Metazoa</taxon>
        <taxon>Ecdysozoa</taxon>
        <taxon>Nematoda</taxon>
        <taxon>Chromadorea</taxon>
        <taxon>Rhabditida</taxon>
        <taxon>Rhabditina</taxon>
        <taxon>Rhabditomorpha</taxon>
        <taxon>Rhabditoidea</taxon>
        <taxon>Rhabditidae</taxon>
        <taxon>Peloderinae</taxon>
        <taxon>Caenorhabditis</taxon>
    </lineage>
</organism>
<feature type="short sequence motif" description="Microbody targeting signal" evidence="9">
    <location>
        <begin position="778"/>
        <end position="780"/>
    </location>
</feature>
<dbReference type="GO" id="GO:0016485">
    <property type="term" value="P:protein processing"/>
    <property type="evidence" value="ECO:0007669"/>
    <property type="project" value="UniProtKB-UniRule"/>
</dbReference>
<evidence type="ECO:0000256" key="7">
    <source>
        <dbReference type="ARBA" id="ARBA00023140"/>
    </source>
</evidence>
<evidence type="ECO:0000256" key="2">
    <source>
        <dbReference type="ARBA" id="ARBA00022670"/>
    </source>
</evidence>
<evidence type="ECO:0000256" key="8">
    <source>
        <dbReference type="ARBA" id="ARBA00050665"/>
    </source>
</evidence>
<feature type="active site" evidence="9 11">
    <location>
        <position position="722"/>
    </location>
</feature>
<dbReference type="GO" id="GO:0004252">
    <property type="term" value="F:serine-type endopeptidase activity"/>
    <property type="evidence" value="ECO:0007669"/>
    <property type="project" value="UniProtKB-UniRule"/>
</dbReference>
<comment type="catalytic activity">
    <reaction evidence="8">
        <text>Hydrolysis of proteins in presence of ATP.</text>
        <dbReference type="EC" id="3.4.21.53"/>
    </reaction>
</comment>
<dbReference type="Gene3D" id="3.30.230.10">
    <property type="match status" value="1"/>
</dbReference>
<keyword evidence="6 9" id="KW-0067">ATP-binding</keyword>
<sequence>MKLDEKMELPVIVVASGVLLPGASLKIPIKSKLNIRTIETHLARGAQSNHYVVIAYKVSTDKIYEIGTIAYIDKLFGMTFNSTTSYSLDVVGLYRANIEKLSIPTCLVTKIEDGKEEASFDHKTIESLISGSKILAQNSNSTNFSQEIHDLIDEHEYGKLADLCVSQMKNLGFMQVLEFLGTRDVEKRIEMCEKWMNSESNTLRLKMPNSLIPVGQKAQNPAAQKINKRKIPNAKNQVEQLEEKLNKIEFSEDVSDRVFSELHRLKSMNSQQSEYNILMNWLELVASLPWNTSTVDDIEIGKARNILADSHEAMDDVKQRVLEHLAVCKMNQSVKGMILCFTGPPGIGKTSIAKAIAESMGRKFQRISLGGIRDESDIRGHRRTYVAAMPGRIIEALKHCKTNNPVFLLDEVDKLYSGNQGSPSAALLELLDPEQNSTFHDHYLNIPFDVSKIMFIATANDIDRLEPALRDRLEIIEMSGYSLKEKVKICENHLLSRQLTKHCISPDYVNLDRKAITAMIEEYTMEAGVRQLERQVGAICRHVALRLAEALNSDPGSDVLPDMELPIRISEEDIHRILKIKHMKRVKIVEKMRPLPPGVCFGLSVTTNGGRVMPIEASKSKGTGKIVTTGHLGKVLNESILVAKGWLGANAERFGLKTLEENDIHVHLPAGSINKDGPSAGTGLACALVSLAMGVPLRSDAAVTGEISLTGHVLPIGGVKEKVLAAQREGLRRVVLPRSNEEDYLKIDEDIRQEMDIVLADTVEEVIDAMMEKSGVMAKL</sequence>
<gene>
    <name evidence="17" type="ORF">CAEBREN_00167</name>
</gene>
<dbReference type="SUPFAM" id="SSF88697">
    <property type="entry name" value="PUA domain-like"/>
    <property type="match status" value="1"/>
</dbReference>
<dbReference type="Proteomes" id="UP000008068">
    <property type="component" value="Unassembled WGS sequence"/>
</dbReference>
<feature type="coiled-coil region" evidence="14">
    <location>
        <begin position="224"/>
        <end position="251"/>
    </location>
</feature>
<evidence type="ECO:0000256" key="4">
    <source>
        <dbReference type="ARBA" id="ARBA00022801"/>
    </source>
</evidence>
<feature type="domain" description="Lon proteolytic" evidence="15">
    <location>
        <begin position="594"/>
        <end position="773"/>
    </location>
</feature>
<dbReference type="FunFam" id="3.30.230.10:FF:000118">
    <property type="entry name" value="Lon protease homolog 2, peroxisomal"/>
    <property type="match status" value="1"/>
</dbReference>
<dbReference type="MEROPS" id="S16.A06"/>
<evidence type="ECO:0000256" key="10">
    <source>
        <dbReference type="PIRNR" id="PIRNR001174"/>
    </source>
</evidence>
<dbReference type="EC" id="3.4.21.-" evidence="9"/>
<dbReference type="InterPro" id="IPR004815">
    <property type="entry name" value="Lon_bac/euk-typ"/>
</dbReference>
<dbReference type="OrthoDB" id="2411602at2759"/>
<protein>
    <recommendedName>
        <fullName evidence="9">Lon protease homolog 2, peroxisomal</fullName>
        <ecNumber evidence="9">3.4.21.-</ecNumber>
    </recommendedName>
</protein>
<dbReference type="InParanoid" id="G0MCA6"/>
<dbReference type="EMBL" id="GL379789">
    <property type="protein sequence ID" value="EGT45581.1"/>
    <property type="molecule type" value="Genomic_DNA"/>
</dbReference>
<keyword evidence="18" id="KW-1185">Reference proteome</keyword>
<accession>G0MCA6</accession>
<dbReference type="CDD" id="cd19500">
    <property type="entry name" value="RecA-like_Lon"/>
    <property type="match status" value="1"/>
</dbReference>
<evidence type="ECO:0000313" key="18">
    <source>
        <dbReference type="Proteomes" id="UP000008068"/>
    </source>
</evidence>
<dbReference type="Gene3D" id="3.40.50.300">
    <property type="entry name" value="P-loop containing nucleotide triphosphate hydrolases"/>
    <property type="match status" value="1"/>
</dbReference>
<dbReference type="InterPro" id="IPR014721">
    <property type="entry name" value="Ribsml_uS5_D2-typ_fold_subgr"/>
</dbReference>
<feature type="active site" evidence="9 11">
    <location>
        <position position="679"/>
    </location>
</feature>
<evidence type="ECO:0000256" key="14">
    <source>
        <dbReference type="SAM" id="Coils"/>
    </source>
</evidence>
<evidence type="ECO:0000256" key="3">
    <source>
        <dbReference type="ARBA" id="ARBA00022741"/>
    </source>
</evidence>
<dbReference type="InterPro" id="IPR008269">
    <property type="entry name" value="Lon_proteolytic"/>
</dbReference>
<name>G0MCA6_CAEBE</name>
<keyword evidence="14" id="KW-0175">Coiled coil</keyword>
<dbReference type="PRINTS" id="PR00830">
    <property type="entry name" value="ENDOLAPTASE"/>
</dbReference>
<dbReference type="SUPFAM" id="SSF52540">
    <property type="entry name" value="P-loop containing nucleoside triphosphate hydrolases"/>
    <property type="match status" value="1"/>
</dbReference>
<dbReference type="InterPro" id="IPR027417">
    <property type="entry name" value="P-loop_NTPase"/>
</dbReference>
<dbReference type="InterPro" id="IPR003111">
    <property type="entry name" value="Lon_prtase_N"/>
</dbReference>
<dbReference type="InterPro" id="IPR027065">
    <property type="entry name" value="Lon_Prtase"/>
</dbReference>
<dbReference type="InterPro" id="IPR046336">
    <property type="entry name" value="Lon_prtase_N_sf"/>
</dbReference>
<dbReference type="PANTHER" id="PTHR10046">
    <property type="entry name" value="ATP DEPENDENT LON PROTEASE FAMILY MEMBER"/>
    <property type="match status" value="1"/>
</dbReference>
<dbReference type="InterPro" id="IPR027501">
    <property type="entry name" value="Lonp2_euk"/>
</dbReference>
<evidence type="ECO:0000313" key="17">
    <source>
        <dbReference type="EMBL" id="EGT45581.1"/>
    </source>
</evidence>
<dbReference type="Gene3D" id="2.30.130.40">
    <property type="entry name" value="LON domain-like"/>
    <property type="match status" value="1"/>
</dbReference>
<dbReference type="GO" id="GO:0016887">
    <property type="term" value="F:ATP hydrolysis activity"/>
    <property type="evidence" value="ECO:0007669"/>
    <property type="project" value="UniProtKB-UniRule"/>
</dbReference>
<dbReference type="InterPro" id="IPR015947">
    <property type="entry name" value="PUA-like_sf"/>
</dbReference>
<dbReference type="InterPro" id="IPR054594">
    <property type="entry name" value="Lon_lid"/>
</dbReference>
<dbReference type="SMART" id="SM00382">
    <property type="entry name" value="AAA"/>
    <property type="match status" value="1"/>
</dbReference>
<proteinExistence type="inferred from homology"/>
<dbReference type="PIRSF" id="PIRSF001174">
    <property type="entry name" value="Lon_proteas"/>
    <property type="match status" value="1"/>
</dbReference>
<evidence type="ECO:0000256" key="13">
    <source>
        <dbReference type="PROSITE-ProRule" id="PRU01122"/>
    </source>
</evidence>
<feature type="binding site" evidence="9 12">
    <location>
        <begin position="343"/>
        <end position="350"/>
    </location>
    <ligand>
        <name>ATP</name>
        <dbReference type="ChEBI" id="CHEBI:30616"/>
    </ligand>
</feature>
<dbReference type="HOGENOM" id="CLU_004109_4_3_1"/>
<keyword evidence="4 9" id="KW-0378">Hydrolase</keyword>
<evidence type="ECO:0000256" key="6">
    <source>
        <dbReference type="ARBA" id="ARBA00022840"/>
    </source>
</evidence>
<evidence type="ECO:0000256" key="11">
    <source>
        <dbReference type="PIRSR" id="PIRSR001174-1"/>
    </source>
</evidence>
<dbReference type="Pfam" id="PF00004">
    <property type="entry name" value="AAA"/>
    <property type="match status" value="1"/>
</dbReference>
<evidence type="ECO:0000256" key="1">
    <source>
        <dbReference type="ARBA" id="ARBA00004253"/>
    </source>
</evidence>
<dbReference type="FunCoup" id="G0MCA6">
    <property type="interactions" value="869"/>
</dbReference>
<dbReference type="Gene3D" id="1.10.8.60">
    <property type="match status" value="1"/>
</dbReference>
<evidence type="ECO:0000259" key="15">
    <source>
        <dbReference type="PROSITE" id="PS51786"/>
    </source>
</evidence>
<dbReference type="FunFam" id="1.10.8.60:FF:000091">
    <property type="entry name" value="Lon protease homolog 2, peroxisomal"/>
    <property type="match status" value="1"/>
</dbReference>
<keyword evidence="3 9" id="KW-0547">Nucleotide-binding</keyword>
<dbReference type="eggNOG" id="KOG2004">
    <property type="taxonomic scope" value="Eukaryota"/>
</dbReference>
<dbReference type="HAMAP" id="MF_03121">
    <property type="entry name" value="lonp2_euk"/>
    <property type="match status" value="1"/>
</dbReference>
<keyword evidence="2 9" id="KW-0645">Protease</keyword>
<dbReference type="GO" id="GO:0016558">
    <property type="term" value="P:protein import into peroxisome matrix"/>
    <property type="evidence" value="ECO:0007669"/>
    <property type="project" value="UniProtKB-UniRule"/>
</dbReference>
<dbReference type="Gene3D" id="1.20.5.5270">
    <property type="match status" value="1"/>
</dbReference>
<dbReference type="STRING" id="135651.G0MCA6"/>
<dbReference type="Pfam" id="PF02190">
    <property type="entry name" value="LON_substr_bdg"/>
    <property type="match status" value="1"/>
</dbReference>
<dbReference type="AlphaFoldDB" id="G0MCA6"/>
<comment type="similarity">
    <text evidence="9 10 13">Belongs to the peptidase S16 family.</text>
</comment>
<dbReference type="GO" id="GO:0005782">
    <property type="term" value="C:peroxisomal matrix"/>
    <property type="evidence" value="ECO:0007669"/>
    <property type="project" value="UniProtKB-SubCell"/>
</dbReference>
<dbReference type="FunFam" id="3.40.50.300:FF:000021">
    <property type="entry name" value="Lon protease homolog"/>
    <property type="match status" value="1"/>
</dbReference>
<reference evidence="18" key="1">
    <citation type="submission" date="2011-07" db="EMBL/GenBank/DDBJ databases">
        <authorList>
            <consortium name="Caenorhabditis brenneri Sequencing and Analysis Consortium"/>
            <person name="Wilson R.K."/>
        </authorList>
    </citation>
    <scope>NUCLEOTIDE SEQUENCE [LARGE SCALE GENOMIC DNA]</scope>
    <source>
        <strain evidence="18">PB2801</strain>
    </source>
</reference>
<dbReference type="GO" id="GO:0005524">
    <property type="term" value="F:ATP binding"/>
    <property type="evidence" value="ECO:0007669"/>
    <property type="project" value="UniProtKB-UniRule"/>
</dbReference>
<dbReference type="InterPro" id="IPR003593">
    <property type="entry name" value="AAA+_ATPase"/>
</dbReference>
<dbReference type="PROSITE" id="PS51786">
    <property type="entry name" value="LON_PROTEOLYTIC"/>
    <property type="match status" value="1"/>
</dbReference>
<evidence type="ECO:0000256" key="9">
    <source>
        <dbReference type="HAMAP-Rule" id="MF_03121"/>
    </source>
</evidence>
<keyword evidence="7 9" id="KW-0576">Peroxisome</keyword>
<dbReference type="InterPro" id="IPR003959">
    <property type="entry name" value="ATPase_AAA_core"/>
</dbReference>
<dbReference type="OMA" id="EYFLHQQ"/>
<dbReference type="PROSITE" id="PS51787">
    <property type="entry name" value="LON_N"/>
    <property type="match status" value="1"/>
</dbReference>
<dbReference type="Pfam" id="PF22667">
    <property type="entry name" value="Lon_lid"/>
    <property type="match status" value="1"/>
</dbReference>